<evidence type="ECO:0000256" key="1">
    <source>
        <dbReference type="ARBA" id="ARBA00006216"/>
    </source>
</evidence>
<dbReference type="PANTHER" id="PTHR43204:SF1">
    <property type="entry name" value="ABC TRANSPORTER I FAMILY MEMBER 6, CHLOROPLASTIC"/>
    <property type="match status" value="1"/>
</dbReference>
<keyword evidence="2" id="KW-0547">Nucleotide-binding</keyword>
<dbReference type="Pfam" id="PF00005">
    <property type="entry name" value="ABC_tran"/>
    <property type="match status" value="1"/>
</dbReference>
<dbReference type="EMBL" id="LCDD01000031">
    <property type="protein sequence ID" value="KKS45668.1"/>
    <property type="molecule type" value="Genomic_DNA"/>
</dbReference>
<dbReference type="Proteomes" id="UP000034320">
    <property type="component" value="Unassembled WGS sequence"/>
</dbReference>
<comment type="similarity">
    <text evidence="1">Belongs to the ABC transporter superfamily. Ycf16 family.</text>
</comment>
<comment type="caution">
    <text evidence="5">The sequence shown here is derived from an EMBL/GenBank/DDBJ whole genome shotgun (WGS) entry which is preliminary data.</text>
</comment>
<keyword evidence="3" id="KW-0067">ATP-binding</keyword>
<dbReference type="PANTHER" id="PTHR43204">
    <property type="entry name" value="ABC TRANSPORTER I FAMILY MEMBER 6, CHLOROPLASTIC"/>
    <property type="match status" value="1"/>
</dbReference>
<accession>A0A0G1C7R9</accession>
<proteinExistence type="inferred from homology"/>
<dbReference type="Gene3D" id="3.40.50.300">
    <property type="entry name" value="P-loop containing nucleotide triphosphate hydrolases"/>
    <property type="match status" value="1"/>
</dbReference>
<protein>
    <submittedName>
        <fullName evidence="5">Iron-sulfur cluster assembly ATPase protein SufC</fullName>
    </submittedName>
</protein>
<gene>
    <name evidence="5" type="ORF">UV09_C0031G0003</name>
</gene>
<dbReference type="PROSITE" id="PS50893">
    <property type="entry name" value="ABC_TRANSPORTER_2"/>
    <property type="match status" value="1"/>
</dbReference>
<dbReference type="InterPro" id="IPR003439">
    <property type="entry name" value="ABC_transporter-like_ATP-bd"/>
</dbReference>
<feature type="domain" description="ABC transporter" evidence="4">
    <location>
        <begin position="4"/>
        <end position="253"/>
    </location>
</feature>
<dbReference type="AlphaFoldDB" id="A0A0G1C7R9"/>
<reference evidence="5 6" key="1">
    <citation type="journal article" date="2015" name="Nature">
        <title>rRNA introns, odd ribosomes, and small enigmatic genomes across a large radiation of phyla.</title>
        <authorList>
            <person name="Brown C.T."/>
            <person name="Hug L.A."/>
            <person name="Thomas B.C."/>
            <person name="Sharon I."/>
            <person name="Castelle C.J."/>
            <person name="Singh A."/>
            <person name="Wilkins M.J."/>
            <person name="Williams K.H."/>
            <person name="Banfield J.F."/>
        </authorList>
    </citation>
    <scope>NUCLEOTIDE SEQUENCE [LARGE SCALE GENOMIC DNA]</scope>
</reference>
<dbReference type="SMART" id="SM00382">
    <property type="entry name" value="AAA"/>
    <property type="match status" value="1"/>
</dbReference>
<dbReference type="PROSITE" id="PS00211">
    <property type="entry name" value="ABC_TRANSPORTER_1"/>
    <property type="match status" value="1"/>
</dbReference>
<evidence type="ECO:0000256" key="3">
    <source>
        <dbReference type="ARBA" id="ARBA00022840"/>
    </source>
</evidence>
<dbReference type="GO" id="GO:0016887">
    <property type="term" value="F:ATP hydrolysis activity"/>
    <property type="evidence" value="ECO:0007669"/>
    <property type="project" value="InterPro"/>
</dbReference>
<dbReference type="InterPro" id="IPR010230">
    <property type="entry name" value="FeS-cluster_ATPase_SufC"/>
</dbReference>
<dbReference type="SUPFAM" id="SSF52540">
    <property type="entry name" value="P-loop containing nucleoside triphosphate hydrolases"/>
    <property type="match status" value="1"/>
</dbReference>
<evidence type="ECO:0000259" key="4">
    <source>
        <dbReference type="PROSITE" id="PS50893"/>
    </source>
</evidence>
<evidence type="ECO:0000256" key="2">
    <source>
        <dbReference type="ARBA" id="ARBA00022741"/>
    </source>
</evidence>
<evidence type="ECO:0000313" key="5">
    <source>
        <dbReference type="EMBL" id="KKS45668.1"/>
    </source>
</evidence>
<dbReference type="InterPro" id="IPR003593">
    <property type="entry name" value="AAA+_ATPase"/>
</dbReference>
<dbReference type="GO" id="GO:0005524">
    <property type="term" value="F:ATP binding"/>
    <property type="evidence" value="ECO:0007669"/>
    <property type="project" value="UniProtKB-KW"/>
</dbReference>
<evidence type="ECO:0000313" key="6">
    <source>
        <dbReference type="Proteomes" id="UP000034320"/>
    </source>
</evidence>
<dbReference type="InterPro" id="IPR017871">
    <property type="entry name" value="ABC_transporter-like_CS"/>
</dbReference>
<sequence>MSILSIKNLSVQLEDKKILSGINLELLRGKIHCLMGPNGSGKSTLAQVLMGHPGYLTTSGQISILGRNLEEKATDERARLGMFLAFQNPVAVPGVSVANLLRMALGQNHNGKGRSKHNPALNLVSSVNEKILAVSRKLEMPREFLNRGLNEEFSGGEKKKLEMLQALILSPKVAIFDEIDTGLDVDALRIVAHGISLLKKAGCSILLITHYQRILKFAKPDYVHILIKGKLVSSGSFILARKIEKSGYREWLSP</sequence>
<dbReference type="NCBIfam" id="TIGR01978">
    <property type="entry name" value="sufC"/>
    <property type="match status" value="1"/>
</dbReference>
<organism evidence="5 6">
    <name type="scientific">Candidatus Gottesmanbacteria bacterium GW2011_GWA2_42_18</name>
    <dbReference type="NCBI Taxonomy" id="1618442"/>
    <lineage>
        <taxon>Bacteria</taxon>
        <taxon>Candidatus Gottesmaniibacteriota</taxon>
    </lineage>
</organism>
<dbReference type="InterPro" id="IPR027417">
    <property type="entry name" value="P-loop_NTPase"/>
</dbReference>
<dbReference type="PATRIC" id="fig|1618442.3.peg.1116"/>
<name>A0A0G1C7R9_9BACT</name>
<dbReference type="CDD" id="cd03217">
    <property type="entry name" value="ABC_FeS_Assembly"/>
    <property type="match status" value="1"/>
</dbReference>